<dbReference type="RefSeq" id="WP_269285194.1">
    <property type="nucleotide sequence ID" value="NZ_JAPVOI010000005.1"/>
</dbReference>
<evidence type="ECO:0000313" key="3">
    <source>
        <dbReference type="Proteomes" id="UP001079430"/>
    </source>
</evidence>
<protein>
    <submittedName>
        <fullName evidence="2">Uncharacterized protein</fullName>
    </submittedName>
</protein>
<keyword evidence="3" id="KW-1185">Reference proteome</keyword>
<feature type="region of interest" description="Disordered" evidence="1">
    <location>
        <begin position="330"/>
        <end position="349"/>
    </location>
</feature>
<evidence type="ECO:0000313" key="2">
    <source>
        <dbReference type="EMBL" id="MCZ4093426.1"/>
    </source>
</evidence>
<comment type="caution">
    <text evidence="2">The sequence shown here is derived from an EMBL/GenBank/DDBJ whole genome shotgun (WGS) entry which is preliminary data.</text>
</comment>
<proteinExistence type="predicted"/>
<sequence length="349" mass="38701">MLPEDFSKASGKDIVGAIARFAVEYQVDAVLAPGHYLGDPDFRNWFEVDRQSCIDLRAALDREGGQSIAIDYLLIASRTSFDDDTERRHFVHGLDDLPFENLWVRASGFGADGTPLGTRRFITSMQHLHNLGKPVIADYLGGLVGEAALAFGAISGIAHGVGERERFNAGSWHKPPVKSEDGKGGRATRVSIAGISRTMTVNELELLASAKGGRKLVVCCDRSCCQHGLRNMLDDPRQHAVYQSMQVIEDLAGVPDLNRAQHFLQGRMTQVERTARAVKDLKIAAEDAVEKKVDLEKFQNRLSKHSRDMENMHKTLDDLFESRIEGAPRARAIAQRKASLRRQPKTESK</sequence>
<dbReference type="EMBL" id="JAPVOI010000005">
    <property type="protein sequence ID" value="MCZ4093426.1"/>
    <property type="molecule type" value="Genomic_DNA"/>
</dbReference>
<dbReference type="Proteomes" id="UP001079430">
    <property type="component" value="Unassembled WGS sequence"/>
</dbReference>
<accession>A0ABT4KN89</accession>
<name>A0ABT4KN89_9HYPH</name>
<evidence type="ECO:0000256" key="1">
    <source>
        <dbReference type="SAM" id="MobiDB-lite"/>
    </source>
</evidence>
<organism evidence="2 3">
    <name type="scientific">Sinorhizobium psoraleae</name>
    <dbReference type="NCBI Taxonomy" id="520838"/>
    <lineage>
        <taxon>Bacteria</taxon>
        <taxon>Pseudomonadati</taxon>
        <taxon>Pseudomonadota</taxon>
        <taxon>Alphaproteobacteria</taxon>
        <taxon>Hyphomicrobiales</taxon>
        <taxon>Rhizobiaceae</taxon>
        <taxon>Sinorhizobium/Ensifer group</taxon>
        <taxon>Sinorhizobium</taxon>
    </lineage>
</organism>
<reference evidence="2" key="1">
    <citation type="submission" date="2022-10" db="EMBL/GenBank/DDBJ databases">
        <title>Whole genome sequencing of three plant growth promoting bacteria isolated from Vachellia tortilis subsp. raddiana in Morocco.</title>
        <authorList>
            <person name="Hnini M."/>
            <person name="Zouagui R."/>
            <person name="Zouagui H."/>
            <person name="Chemao Elfihri M.-W."/>
            <person name="Ibrahimi A."/>
            <person name="Sbabou L."/>
            <person name="Aurag J."/>
        </authorList>
    </citation>
    <scope>NUCLEOTIDE SEQUENCE</scope>
    <source>
        <strain evidence="2">LMR678</strain>
    </source>
</reference>
<gene>
    <name evidence="2" type="ORF">O3W52_26675</name>
</gene>